<dbReference type="PROSITE" id="PS00676">
    <property type="entry name" value="SIGMA54_INTERACT_2"/>
    <property type="match status" value="1"/>
</dbReference>
<dbReference type="Gene3D" id="1.10.8.60">
    <property type="match status" value="1"/>
</dbReference>
<dbReference type="PROSITE" id="PS00675">
    <property type="entry name" value="SIGMA54_INTERACT_1"/>
    <property type="match status" value="1"/>
</dbReference>
<dbReference type="RefSeq" id="WP_156311469.1">
    <property type="nucleotide sequence ID" value="NZ_CP116669.1"/>
</dbReference>
<dbReference type="InterPro" id="IPR003593">
    <property type="entry name" value="AAA+_ATPase"/>
</dbReference>
<dbReference type="PROSITE" id="PS00688">
    <property type="entry name" value="SIGMA54_INTERACT_3"/>
    <property type="match status" value="1"/>
</dbReference>
<dbReference type="Gene3D" id="3.40.50.300">
    <property type="entry name" value="P-loop containing nucleotide triphosphate hydrolases"/>
    <property type="match status" value="1"/>
</dbReference>
<keyword evidence="5" id="KW-0804">Transcription</keyword>
<keyword evidence="8" id="KW-1185">Reference proteome</keyword>
<dbReference type="InterPro" id="IPR002197">
    <property type="entry name" value="HTH_Fis"/>
</dbReference>
<dbReference type="CDD" id="cd00009">
    <property type="entry name" value="AAA"/>
    <property type="match status" value="1"/>
</dbReference>
<dbReference type="SUPFAM" id="SSF52540">
    <property type="entry name" value="P-loop containing nucleoside triphosphate hydrolases"/>
    <property type="match status" value="1"/>
</dbReference>
<dbReference type="InterPro" id="IPR009057">
    <property type="entry name" value="Homeodomain-like_sf"/>
</dbReference>
<keyword evidence="1" id="KW-0547">Nucleotide-binding</keyword>
<dbReference type="EMBL" id="CP116669">
    <property type="protein sequence ID" value="WCH98194.1"/>
    <property type="molecule type" value="Genomic_DNA"/>
</dbReference>
<dbReference type="Gene3D" id="3.40.50.10660">
    <property type="entry name" value="PrpR receptor domain-like"/>
    <property type="match status" value="1"/>
</dbReference>
<dbReference type="InterPro" id="IPR058031">
    <property type="entry name" value="AAA_lid_NorR"/>
</dbReference>
<dbReference type="SMART" id="SM00382">
    <property type="entry name" value="AAA"/>
    <property type="match status" value="1"/>
</dbReference>
<dbReference type="InterPro" id="IPR025944">
    <property type="entry name" value="Sigma_54_int_dom_CS"/>
</dbReference>
<sequence length="527" mass="57799">MPVAAYLPRVVALVTHLRQPPAPSRMARLIEQVSADYRQQAHIEVIETTLAELLPLARDLDRHQRADIILCSGAVAEYLRQHLTTKVLALHPGQCDLARALTLARRRAKRVGVLNFGQHPGPATPPPLFDLRVQQHTYTSLEQARAQVERLVQDGVEVIIGSPTVCQLADAAGAEGVLALDSDSLRQAFDRLRARSRRARKPPTPQPFTTRYRFDQLLGDAPAFRATVQLAQRYATSNATVLISGESGTGKEWLAQSLHHASARQPGPFVAINCAALPESLLESELFGHEDGAFTGSRKGGKPGLIELAHGGTLFLDEVGDMPVALQTRLLRVLQEREVLRLGACEPTPVDIRVIAATHCDLPARIASGQFRADLFYRLNILRLVVPPLRERVQDILPLFEALLARHGTTRLGAPQLQPLLPMLLRHSWPGNIRELDNIAERAALCAPALEGADGIALASLFPEFFQQPQAPTQPLTVNDNLRSLGKAAEAAHARRTLASYDGNMEQAARSLGVSRSTLWRRLRAQP</sequence>
<dbReference type="InterPro" id="IPR027417">
    <property type="entry name" value="P-loop_NTPase"/>
</dbReference>
<evidence type="ECO:0000259" key="6">
    <source>
        <dbReference type="PROSITE" id="PS50045"/>
    </source>
</evidence>
<dbReference type="InterPro" id="IPR002078">
    <property type="entry name" value="Sigma_54_int"/>
</dbReference>
<evidence type="ECO:0000256" key="2">
    <source>
        <dbReference type="ARBA" id="ARBA00022840"/>
    </source>
</evidence>
<dbReference type="PROSITE" id="PS50045">
    <property type="entry name" value="SIGMA54_INTERACT_4"/>
    <property type="match status" value="1"/>
</dbReference>
<dbReference type="PANTHER" id="PTHR32071:SF81">
    <property type="entry name" value="PROPIONATE CATABOLISM OPERON REGULATORY PROTEIN"/>
    <property type="match status" value="1"/>
</dbReference>
<dbReference type="SUPFAM" id="SSF159800">
    <property type="entry name" value="PrpR receptor domain-like"/>
    <property type="match status" value="1"/>
</dbReference>
<dbReference type="Pfam" id="PF00158">
    <property type="entry name" value="Sigma54_activat"/>
    <property type="match status" value="1"/>
</dbReference>
<dbReference type="InterPro" id="IPR025943">
    <property type="entry name" value="Sigma_54_int_dom_ATP-bd_2"/>
</dbReference>
<dbReference type="Pfam" id="PF06506">
    <property type="entry name" value="PrpR_N"/>
    <property type="match status" value="1"/>
</dbReference>
<keyword evidence="2" id="KW-0067">ATP-binding</keyword>
<organism evidence="7 8">
    <name type="scientific">Pseudomonas capeferrum</name>
    <dbReference type="NCBI Taxonomy" id="1495066"/>
    <lineage>
        <taxon>Bacteria</taxon>
        <taxon>Pseudomonadati</taxon>
        <taxon>Pseudomonadota</taxon>
        <taxon>Gammaproteobacteria</taxon>
        <taxon>Pseudomonadales</taxon>
        <taxon>Pseudomonadaceae</taxon>
        <taxon>Pseudomonas</taxon>
    </lineage>
</organism>
<protein>
    <submittedName>
        <fullName evidence="7">Sigma 54-interacting transcriptional regulator</fullName>
    </submittedName>
</protein>
<dbReference type="InterPro" id="IPR025662">
    <property type="entry name" value="Sigma_54_int_dom_ATP-bd_1"/>
</dbReference>
<evidence type="ECO:0000256" key="1">
    <source>
        <dbReference type="ARBA" id="ARBA00022741"/>
    </source>
</evidence>
<gene>
    <name evidence="7" type="ORF">PMC74_15580</name>
</gene>
<reference evidence="7 8" key="1">
    <citation type="journal article" date="2020" name="Front. Microbiol.">
        <title>Toward Biorecycling: Isolation of a Soil Bacterium That Grows on a Polyurethane Oligomer and Monomer.</title>
        <authorList>
            <person name="Espinosa M.J.C."/>
            <person name="Blanco A.C."/>
            <person name="Schmidgall T."/>
            <person name="Atanasoff-Kardjalieff A.K."/>
            <person name="Kappelmeyer U."/>
            <person name="Tischler D."/>
            <person name="Pieper D.H."/>
            <person name="Heipieper H.J."/>
            <person name="Eberlein C."/>
        </authorList>
    </citation>
    <scope>NUCLEOTIDE SEQUENCE [LARGE SCALE GENOMIC DNA]</scope>
    <source>
        <strain evidence="7 8">TDA1</strain>
    </source>
</reference>
<keyword evidence="4" id="KW-0238">DNA-binding</keyword>
<feature type="domain" description="Sigma-54 factor interaction" evidence="6">
    <location>
        <begin position="217"/>
        <end position="445"/>
    </location>
</feature>
<dbReference type="SUPFAM" id="SSF46689">
    <property type="entry name" value="Homeodomain-like"/>
    <property type="match status" value="1"/>
</dbReference>
<dbReference type="Pfam" id="PF25601">
    <property type="entry name" value="AAA_lid_14"/>
    <property type="match status" value="1"/>
</dbReference>
<evidence type="ECO:0000256" key="5">
    <source>
        <dbReference type="ARBA" id="ARBA00023163"/>
    </source>
</evidence>
<evidence type="ECO:0000313" key="7">
    <source>
        <dbReference type="EMBL" id="WCH98194.1"/>
    </source>
</evidence>
<evidence type="ECO:0000256" key="3">
    <source>
        <dbReference type="ARBA" id="ARBA00023015"/>
    </source>
</evidence>
<dbReference type="Gene3D" id="3.40.50.2300">
    <property type="match status" value="1"/>
</dbReference>
<evidence type="ECO:0000256" key="4">
    <source>
        <dbReference type="ARBA" id="ARBA00023125"/>
    </source>
</evidence>
<name>A0ABY7R3Z9_9PSED</name>
<accession>A0ABY7R3Z9</accession>
<dbReference type="PANTHER" id="PTHR32071">
    <property type="entry name" value="TRANSCRIPTIONAL REGULATORY PROTEIN"/>
    <property type="match status" value="1"/>
</dbReference>
<dbReference type="Proteomes" id="UP001214301">
    <property type="component" value="Chromosome"/>
</dbReference>
<evidence type="ECO:0000313" key="8">
    <source>
        <dbReference type="Proteomes" id="UP001214301"/>
    </source>
</evidence>
<dbReference type="InterPro" id="IPR010524">
    <property type="entry name" value="Sig_transdc_resp-reg_PrpR_N"/>
</dbReference>
<dbReference type="Pfam" id="PF02954">
    <property type="entry name" value="HTH_8"/>
    <property type="match status" value="1"/>
</dbReference>
<proteinExistence type="predicted"/>
<dbReference type="Gene3D" id="1.10.10.60">
    <property type="entry name" value="Homeodomain-like"/>
    <property type="match status" value="1"/>
</dbReference>
<keyword evidence="3" id="KW-0805">Transcription regulation</keyword>